<feature type="signal peptide" evidence="1">
    <location>
        <begin position="1"/>
        <end position="21"/>
    </location>
</feature>
<keyword evidence="3" id="KW-1185">Reference proteome</keyword>
<organism evidence="2 3">
    <name type="scientific">Byssothecium circinans</name>
    <dbReference type="NCBI Taxonomy" id="147558"/>
    <lineage>
        <taxon>Eukaryota</taxon>
        <taxon>Fungi</taxon>
        <taxon>Dikarya</taxon>
        <taxon>Ascomycota</taxon>
        <taxon>Pezizomycotina</taxon>
        <taxon>Dothideomycetes</taxon>
        <taxon>Pleosporomycetidae</taxon>
        <taxon>Pleosporales</taxon>
        <taxon>Massarineae</taxon>
        <taxon>Massarinaceae</taxon>
        <taxon>Byssothecium</taxon>
    </lineage>
</organism>
<dbReference type="OrthoDB" id="5018069at2759"/>
<feature type="chain" id="PRO_5025444226" evidence="1">
    <location>
        <begin position="22"/>
        <end position="69"/>
    </location>
</feature>
<evidence type="ECO:0000313" key="2">
    <source>
        <dbReference type="EMBL" id="KAF1957256.1"/>
    </source>
</evidence>
<accession>A0A6A5U2P8</accession>
<dbReference type="AlphaFoldDB" id="A0A6A5U2P8"/>
<name>A0A6A5U2P8_9PLEO</name>
<sequence length="69" mass="7224">MRPSSIIPALLAFLLPLAALATPVPQLKASDVAGDRVVLDGALCTPVQGRQVCDDGFGNTFFADEPLRS</sequence>
<protein>
    <submittedName>
        <fullName evidence="2">Uncharacterized protein</fullName>
    </submittedName>
</protein>
<keyword evidence="1" id="KW-0732">Signal</keyword>
<evidence type="ECO:0000313" key="3">
    <source>
        <dbReference type="Proteomes" id="UP000800035"/>
    </source>
</evidence>
<proteinExistence type="predicted"/>
<gene>
    <name evidence="2" type="ORF">CC80DRAFT_491409</name>
</gene>
<dbReference type="EMBL" id="ML976989">
    <property type="protein sequence ID" value="KAF1957256.1"/>
    <property type="molecule type" value="Genomic_DNA"/>
</dbReference>
<evidence type="ECO:0000256" key="1">
    <source>
        <dbReference type="SAM" id="SignalP"/>
    </source>
</evidence>
<dbReference type="Proteomes" id="UP000800035">
    <property type="component" value="Unassembled WGS sequence"/>
</dbReference>
<reference evidence="2" key="1">
    <citation type="journal article" date="2020" name="Stud. Mycol.">
        <title>101 Dothideomycetes genomes: a test case for predicting lifestyles and emergence of pathogens.</title>
        <authorList>
            <person name="Haridas S."/>
            <person name="Albert R."/>
            <person name="Binder M."/>
            <person name="Bloem J."/>
            <person name="Labutti K."/>
            <person name="Salamov A."/>
            <person name="Andreopoulos B."/>
            <person name="Baker S."/>
            <person name="Barry K."/>
            <person name="Bills G."/>
            <person name="Bluhm B."/>
            <person name="Cannon C."/>
            <person name="Castanera R."/>
            <person name="Culley D."/>
            <person name="Daum C."/>
            <person name="Ezra D."/>
            <person name="Gonzalez J."/>
            <person name="Henrissat B."/>
            <person name="Kuo A."/>
            <person name="Liang C."/>
            <person name="Lipzen A."/>
            <person name="Lutzoni F."/>
            <person name="Magnuson J."/>
            <person name="Mondo S."/>
            <person name="Nolan M."/>
            <person name="Ohm R."/>
            <person name="Pangilinan J."/>
            <person name="Park H.-J."/>
            <person name="Ramirez L."/>
            <person name="Alfaro M."/>
            <person name="Sun H."/>
            <person name="Tritt A."/>
            <person name="Yoshinaga Y."/>
            <person name="Zwiers L.-H."/>
            <person name="Turgeon B."/>
            <person name="Goodwin S."/>
            <person name="Spatafora J."/>
            <person name="Crous P."/>
            <person name="Grigoriev I."/>
        </authorList>
    </citation>
    <scope>NUCLEOTIDE SEQUENCE</scope>
    <source>
        <strain evidence="2">CBS 675.92</strain>
    </source>
</reference>